<evidence type="ECO:0000313" key="1">
    <source>
        <dbReference type="EMBL" id="NGO53233.1"/>
    </source>
</evidence>
<dbReference type="Proteomes" id="UP001642900">
    <property type="component" value="Unassembled WGS sequence"/>
</dbReference>
<dbReference type="GO" id="GO:0110001">
    <property type="term" value="C:toxin-antitoxin complex"/>
    <property type="evidence" value="ECO:0007669"/>
    <property type="project" value="InterPro"/>
</dbReference>
<dbReference type="InterPro" id="IPR018669">
    <property type="entry name" value="Toxin_HigB"/>
</dbReference>
<dbReference type="GO" id="GO:0003723">
    <property type="term" value="F:RNA binding"/>
    <property type="evidence" value="ECO:0007669"/>
    <property type="project" value="InterPro"/>
</dbReference>
<reference evidence="1 2" key="1">
    <citation type="submission" date="2020-02" db="EMBL/GenBank/DDBJ databases">
        <title>Genome sequence of strain CCNWXJ40-4.</title>
        <authorList>
            <person name="Gao J."/>
            <person name="Sun J."/>
        </authorList>
    </citation>
    <scope>NUCLEOTIDE SEQUENCE [LARGE SCALE GENOMIC DNA]</scope>
    <source>
        <strain evidence="1 2">CCNWXJ 40-4</strain>
    </source>
</reference>
<evidence type="ECO:0000313" key="2">
    <source>
        <dbReference type="Proteomes" id="UP001642900"/>
    </source>
</evidence>
<dbReference type="GO" id="GO:0004519">
    <property type="term" value="F:endonuclease activity"/>
    <property type="evidence" value="ECO:0007669"/>
    <property type="project" value="InterPro"/>
</dbReference>
<keyword evidence="2" id="KW-1185">Reference proteome</keyword>
<protein>
    <submittedName>
        <fullName evidence="1">Type II toxin-antitoxin system HigB family toxin</fullName>
    </submittedName>
</protein>
<dbReference type="EMBL" id="JAAKZF010000028">
    <property type="protein sequence ID" value="NGO53233.1"/>
    <property type="molecule type" value="Genomic_DNA"/>
</dbReference>
<organism evidence="1 2">
    <name type="scientific">Allomesorhizobium camelthorni</name>
    <dbReference type="NCBI Taxonomy" id="475069"/>
    <lineage>
        <taxon>Bacteria</taxon>
        <taxon>Pseudomonadati</taxon>
        <taxon>Pseudomonadota</taxon>
        <taxon>Alphaproteobacteria</taxon>
        <taxon>Hyphomicrobiales</taxon>
        <taxon>Phyllobacteriaceae</taxon>
        <taxon>Allomesorhizobium</taxon>
    </lineage>
</organism>
<dbReference type="RefSeq" id="WP_165030397.1">
    <property type="nucleotide sequence ID" value="NZ_JAAKZF010000028.1"/>
</dbReference>
<proteinExistence type="predicted"/>
<name>A0A6G4WGB1_9HYPH</name>
<comment type="caution">
    <text evidence="1">The sequence shown here is derived from an EMBL/GenBank/DDBJ whole genome shotgun (WGS) entry which is preliminary data.</text>
</comment>
<sequence length="107" mass="12196">MRIIARRTLRAFVDSLEGRKDQPAVKGALDAWFDEVSKAIWTSSADVKRLYATASIVSGERIIFNIKGNDYRLVVAVDFEKSIVWIKWIGTHKAYDRIDVTEVQHGD</sequence>
<accession>A0A6G4WGB1</accession>
<dbReference type="AlphaFoldDB" id="A0A6G4WGB1"/>
<gene>
    <name evidence="1" type="ORF">G6N73_19015</name>
</gene>
<dbReference type="Pfam" id="PF09907">
    <property type="entry name" value="HigB_toxin"/>
    <property type="match status" value="1"/>
</dbReference>